<proteinExistence type="predicted"/>
<organism evidence="1 2">
    <name type="scientific">Myxococcus landrumensis</name>
    <dbReference type="NCBI Taxonomy" id="2813577"/>
    <lineage>
        <taxon>Bacteria</taxon>
        <taxon>Pseudomonadati</taxon>
        <taxon>Myxococcota</taxon>
        <taxon>Myxococcia</taxon>
        <taxon>Myxococcales</taxon>
        <taxon>Cystobacterineae</taxon>
        <taxon>Myxococcaceae</taxon>
        <taxon>Myxococcus</taxon>
    </lineage>
</organism>
<name>A0ABX7NCM7_9BACT</name>
<gene>
    <name evidence="1" type="ORF">JY572_38075</name>
</gene>
<evidence type="ECO:0000313" key="2">
    <source>
        <dbReference type="Proteomes" id="UP000663090"/>
    </source>
</evidence>
<protein>
    <submittedName>
        <fullName evidence="1">Uncharacterized protein</fullName>
    </submittedName>
</protein>
<dbReference type="Proteomes" id="UP000663090">
    <property type="component" value="Chromosome"/>
</dbReference>
<accession>A0ABX7NCM7</accession>
<reference evidence="1 2" key="1">
    <citation type="submission" date="2021-02" db="EMBL/GenBank/DDBJ databases">
        <title>De Novo genome assembly of isolated myxobacteria.</title>
        <authorList>
            <person name="Stevens D.C."/>
        </authorList>
    </citation>
    <scope>NUCLEOTIDE SEQUENCE [LARGE SCALE GENOMIC DNA]</scope>
    <source>
        <strain evidence="1 2">SCHIC003</strain>
    </source>
</reference>
<sequence>MTDVVDLAAVRRQKDWDGKVERGEGWEDETATVTVEQDPDMPNHPIVKTETAELIIEKSLTPEAAREMAWRLLNIANAPRGLALRGRREGADD</sequence>
<evidence type="ECO:0000313" key="1">
    <source>
        <dbReference type="EMBL" id="QSQ14063.1"/>
    </source>
</evidence>
<dbReference type="EMBL" id="CP071091">
    <property type="protein sequence ID" value="QSQ14063.1"/>
    <property type="molecule type" value="Genomic_DNA"/>
</dbReference>
<dbReference type="RefSeq" id="WP_206715857.1">
    <property type="nucleotide sequence ID" value="NZ_CP071091.1"/>
</dbReference>
<keyword evidence="2" id="KW-1185">Reference proteome</keyword>